<gene>
    <name evidence="2" type="ORF">PCOR1329_LOCUS64619</name>
</gene>
<feature type="compositionally biased region" description="Low complexity" evidence="1">
    <location>
        <begin position="14"/>
        <end position="24"/>
    </location>
</feature>
<proteinExistence type="predicted"/>
<organism evidence="2 3">
    <name type="scientific">Prorocentrum cordatum</name>
    <dbReference type="NCBI Taxonomy" id="2364126"/>
    <lineage>
        <taxon>Eukaryota</taxon>
        <taxon>Sar</taxon>
        <taxon>Alveolata</taxon>
        <taxon>Dinophyceae</taxon>
        <taxon>Prorocentrales</taxon>
        <taxon>Prorocentraceae</taxon>
        <taxon>Prorocentrum</taxon>
    </lineage>
</organism>
<evidence type="ECO:0000256" key="1">
    <source>
        <dbReference type="SAM" id="MobiDB-lite"/>
    </source>
</evidence>
<keyword evidence="3" id="KW-1185">Reference proteome</keyword>
<feature type="compositionally biased region" description="Basic and acidic residues" evidence="1">
    <location>
        <begin position="40"/>
        <end position="56"/>
    </location>
</feature>
<dbReference type="Proteomes" id="UP001189429">
    <property type="component" value="Unassembled WGS sequence"/>
</dbReference>
<sequence>MVQMVRSGSGGLLPQQAAPVACPAPRGPIAGDAELEDHEPDAHEPDAHGPDAHDSQRSGGTGIAERGLSDHQFAIWDSHEASLFRGGAASTARAPPPARMASFGGDAAEPEQEPEQPLLQPLLLMETMESRGPP</sequence>
<accession>A0ABN9WB23</accession>
<protein>
    <submittedName>
        <fullName evidence="2">Uncharacterized protein</fullName>
    </submittedName>
</protein>
<feature type="compositionally biased region" description="Low complexity" evidence="1">
    <location>
        <begin position="115"/>
        <end position="124"/>
    </location>
</feature>
<comment type="caution">
    <text evidence="2">The sequence shown here is derived from an EMBL/GenBank/DDBJ whole genome shotgun (WGS) entry which is preliminary data.</text>
</comment>
<name>A0ABN9WB23_9DINO</name>
<evidence type="ECO:0000313" key="2">
    <source>
        <dbReference type="EMBL" id="CAK0881916.1"/>
    </source>
</evidence>
<dbReference type="EMBL" id="CAUYUJ010018247">
    <property type="protein sequence ID" value="CAK0881916.1"/>
    <property type="molecule type" value="Genomic_DNA"/>
</dbReference>
<evidence type="ECO:0000313" key="3">
    <source>
        <dbReference type="Proteomes" id="UP001189429"/>
    </source>
</evidence>
<feature type="region of interest" description="Disordered" evidence="1">
    <location>
        <begin position="1"/>
        <end position="71"/>
    </location>
</feature>
<reference evidence="2" key="1">
    <citation type="submission" date="2023-10" db="EMBL/GenBank/DDBJ databases">
        <authorList>
            <person name="Chen Y."/>
            <person name="Shah S."/>
            <person name="Dougan E. K."/>
            <person name="Thang M."/>
            <person name="Chan C."/>
        </authorList>
    </citation>
    <scope>NUCLEOTIDE SEQUENCE [LARGE SCALE GENOMIC DNA]</scope>
</reference>
<feature type="region of interest" description="Disordered" evidence="1">
    <location>
        <begin position="86"/>
        <end position="134"/>
    </location>
</feature>